<dbReference type="PANTHER" id="PTHR46591:SF1">
    <property type="entry name" value="ZINC FINGER FYVE DOMAIN-CONTAINING PROTEIN 26"/>
    <property type="match status" value="1"/>
</dbReference>
<dbReference type="GO" id="GO:0005813">
    <property type="term" value="C:centrosome"/>
    <property type="evidence" value="ECO:0007669"/>
    <property type="project" value="TreeGrafter"/>
</dbReference>
<protein>
    <recommendedName>
        <fullName evidence="2">ZFYVE26-like TPR repeats domain-containing protein</fullName>
    </recommendedName>
</protein>
<feature type="compositionally biased region" description="Low complexity" evidence="1">
    <location>
        <begin position="956"/>
        <end position="969"/>
    </location>
</feature>
<dbReference type="InterPro" id="IPR028730">
    <property type="entry name" value="ZFYVE26"/>
</dbReference>
<sequence>MTNANVSQDYYPFLNEEEDTKIIRLICNYLSLGQFELARALILQIQSKEKETDDDNNNNNNSNDLKKKISSILYHTIKNGPPSTWLTSTSVPSSPHLSWLCSIEFYHLNKDGFVSSISEKSLLLVEFAILIYTTLGEQQHSDRTILPIIQELREFHYVLLSQKSNHISSSSLSTTNDDGSNSNADYIEQQEHLSKSQASQIQSMLISNRLSTSTLNAVKKILLGQTELGRYILQHLSRPFLTMDPSSSSATLLQSKYPITSQIELITTEVISQLIDNNQYNEAYNLLSIIDLTTDNDNIDNNNTDQSTSIHSNSEIISRLLEKIANINNININSSNEQQPIDYNEETLTLFKIPFTSKLNDNSNNNNSSSNTISRIKVYESLLSNKTLNPLKEYLQFEDRSLLDDASSSDNDGTNNDSFPESFAILKNYFKCKRKDSLAKNDNDVVKENLKYFDQDDQVFINTQNVFWYWYYHFLRVNNYHYLEYALEKSIDLVKNKRFEEALIIIKPFEKLLPLLILLCWDLFENDIVSRKHLMSLLDLVKGASRVNNFNIMEFVKDDQVDQQEQQEEQQVQQQPPIFDPLLLHANHQLSYLIEMAEWCCRVIIAVPNDGDNGLIIGDSYFDIQGEKTKRNMSSSPLSPPSSNSHSPIKLTPLSLGKTMTTDISNAILNQLFQHSFIYVIKDCLPFITSSDILLFIESDPDFPNDYQIQSTNSSSNNNSNPLSSTALSKLNDMNLIRGYYLIKNILKFFQYRTVTSDADIDKQEFDSVLEDVFDLFKGLSNLNVSIGLIETIYLCLFLSNQDLKNNGNGNNIGLNQSQPIRQSFESQQQQLSTPGSQLSKSSILTNSMTTFKTFDIDYFKRIVNQKDKQQQQPVSTPIVDIVSGSATSGTITSPSTTNNSNSFIGKVDNEFNYQKQSKTDHKNYFVTSIMFPSLVEMLKNLLEYITDQQSKQQQQQQQQQQQTKQQSKQHQKVDQDYQSIQERIKILDHNLENISHRLDLSNWILKQNSSTYSHIPFMSLVLMPVDSLLLMAMRTDYPNFQSILEYFNNQSSSNNNSSNSSLDKHHQIDQYKSIPILIDHLSQLNNDDDESSLLKENFTQGLKESNIYPILCDIVLGGKCQSSLISKVLDISQKYSKDNQQQTFKSYMNWINTLHREYIDQTLYESILNPNAFPSPTQTMHTNNGNDDQDDNSKLELLVKYIKSKKIVIESLTRLIQVYENQKQVIQDNQQFTNDVKSIMESDGDISNIKILSTTFQYILSMNQIYNQKQEVQFSSLFSNLDKSPKELLEHVVFQEKNYEKAEKLAQFMNIDLPDLIISSLVYTIPKLPHPNLFKSSTPDSSALDSPIYFINDSGATGGGGHRSSNLINSMKLPNLNLSSNDNINNNNLLNIDLVNYFGKSSILLSCLMCMLKSPDQENIDPFIQYSKETSKQLQSSTLSNWINEILKAHSFYQKYFSGNNNSNGGSGTDIVDYEIPPHIAISPSSNSADSNDYKRLIQNSESIHQQQTFFFKVIQYFVSNGKLMDALKIADEYLEQGAPDWLLKLLVFKDKPQGYKYIRRMKDKEKAINLVMELYWYWDISISIDMVLICKSFLTDNADANTNLNNITSLKELDHLYQCFLIYQSILLVDKDLPDFKKRWATWQEIKDICKKDPARIVRSLLDSRHYELARKIRDLFSVKNINNEIEERYLYYLLVEKDDASLALQTLSELGQESIKILESLLPSIKEISIKLFLVQFLLSNMRNNLSEAKLDLLTQQEIGYQILLLLPTDLQKQYLPDVNHPNMILEMLIMNEKIPLVAKLLSEIKDFKDTDDLLVYYARKALSFGRYLAKNDILVMDDYLANDPEAPTSPNIKAVPKSPVAPKPSSLLKFGSSSPNTLKFDSPSTSSLAKDKKQELWVLTGTDPVKDEKTRHNHFFIRSPSISLAKSLFDLCESKKKVYTTSIELYSYLSQLLSSSYSDDNLLIINLIQQLLMYTKLQLLRDPKSGGPTLVAICDTYLGKVELFQSLVISKCSGSLSLMDLSDPQKARQLRDRLIQEDRLRLAIDVATKCNIPADSAWAAWGMSLIQMGSYTEAREKFKYCLAASGGDRRVMSPSNSLSIDNIDSSIILNQIIQQLESPPSPNHSDFRSLYNFMSTIPLNSKNPKIDDAQFYALLLPHSNINVTNSPTASSTNAIAGLFSSLSNSTNSNTDIKKINYEIDKTRRDEAIYYLKKYGGGRILVNFLIKHNQTELALKTVLSDNLHTSIFFDEIVVKCISNSSLQELFNIIKSIDPKLMAFQDHLLAACKILNERKSYQLLLTFQLFMEDYIRAGSTCVKMFVSDTDLASTTRLGYLEQAYNFFTNSLANYKKGPNNVLSEIEINKYISNINTQIEVSKFFYSQKCPTSVHKFHIFGSTKLKSELVEQLTIYNNFELGFKLTQEAKLPLPPIYINAFSAMVRRKNISKTEEYLNNLRTFIDPNDWDSIAMPVIEILCLEFKEFKLCEKLIPKLYNPSNGVRVGILCGKLKTSYLLAVQNNDRELVRIVMDEAQRTNQQVILKWCQELLEK</sequence>
<comment type="caution">
    <text evidence="3">The sequence shown here is derived from an EMBL/GenBank/DDBJ whole genome shotgun (WGS) entry which is preliminary data.</text>
</comment>
<dbReference type="GO" id="GO:0030496">
    <property type="term" value="C:midbody"/>
    <property type="evidence" value="ECO:0007669"/>
    <property type="project" value="TreeGrafter"/>
</dbReference>
<gene>
    <name evidence="3" type="ORF">CYY_008045</name>
</gene>
<feature type="domain" description="ZFYVE26-like TPR repeats" evidence="2">
    <location>
        <begin position="2432"/>
        <end position="2549"/>
    </location>
</feature>
<dbReference type="InterPro" id="IPR057946">
    <property type="entry name" value="TPR_ZFYVE26"/>
</dbReference>
<evidence type="ECO:0000313" key="3">
    <source>
        <dbReference type="EMBL" id="KAF2070635.1"/>
    </source>
</evidence>
<dbReference type="PANTHER" id="PTHR46591">
    <property type="entry name" value="ZINC FINGER FYVE DOMAIN-CONTAINING PROTEIN 26"/>
    <property type="match status" value="1"/>
</dbReference>
<dbReference type="GO" id="GO:0000281">
    <property type="term" value="P:mitotic cytokinesis"/>
    <property type="evidence" value="ECO:0007669"/>
    <property type="project" value="InterPro"/>
</dbReference>
<keyword evidence="4" id="KW-1185">Reference proteome</keyword>
<dbReference type="OrthoDB" id="1936617at2759"/>
<reference evidence="3" key="1">
    <citation type="submission" date="2020-01" db="EMBL/GenBank/DDBJ databases">
        <title>Development of genomics and gene disruption for Polysphondylium violaceum indicates a role for the polyketide synthase stlB in stalk morphogenesis.</title>
        <authorList>
            <person name="Narita B."/>
            <person name="Kawabe Y."/>
            <person name="Kin K."/>
            <person name="Saito T."/>
            <person name="Gibbs R."/>
            <person name="Kuspa A."/>
            <person name="Muzny D."/>
            <person name="Queller D."/>
            <person name="Richards S."/>
            <person name="Strassman J."/>
            <person name="Sucgang R."/>
            <person name="Worley K."/>
            <person name="Schaap P."/>
        </authorList>
    </citation>
    <scope>NUCLEOTIDE SEQUENCE</scope>
    <source>
        <strain evidence="3">QSvi11</strain>
    </source>
</reference>
<dbReference type="GO" id="GO:0000724">
    <property type="term" value="P:double-strand break repair via homologous recombination"/>
    <property type="evidence" value="ECO:0007669"/>
    <property type="project" value="InterPro"/>
</dbReference>
<organism evidence="3 4">
    <name type="scientific">Polysphondylium violaceum</name>
    <dbReference type="NCBI Taxonomy" id="133409"/>
    <lineage>
        <taxon>Eukaryota</taxon>
        <taxon>Amoebozoa</taxon>
        <taxon>Evosea</taxon>
        <taxon>Eumycetozoa</taxon>
        <taxon>Dictyostelia</taxon>
        <taxon>Dictyosteliales</taxon>
        <taxon>Dictyosteliaceae</taxon>
        <taxon>Polysphondylium</taxon>
    </lineage>
</organism>
<evidence type="ECO:0000313" key="4">
    <source>
        <dbReference type="Proteomes" id="UP000695562"/>
    </source>
</evidence>
<evidence type="ECO:0000256" key="1">
    <source>
        <dbReference type="SAM" id="MobiDB-lite"/>
    </source>
</evidence>
<feature type="region of interest" description="Disordered" evidence="1">
    <location>
        <begin position="629"/>
        <end position="649"/>
    </location>
</feature>
<feature type="compositionally biased region" description="Low complexity" evidence="1">
    <location>
        <begin position="634"/>
        <end position="648"/>
    </location>
</feature>
<dbReference type="GO" id="GO:0032266">
    <property type="term" value="F:phosphatidylinositol-3-phosphate binding"/>
    <property type="evidence" value="ECO:0007669"/>
    <property type="project" value="InterPro"/>
</dbReference>
<feature type="region of interest" description="Disordered" evidence="1">
    <location>
        <begin position="956"/>
        <end position="976"/>
    </location>
</feature>
<evidence type="ECO:0000259" key="2">
    <source>
        <dbReference type="Pfam" id="PF25569"/>
    </source>
</evidence>
<dbReference type="Pfam" id="PF25569">
    <property type="entry name" value="TPR_ZFYVE26"/>
    <property type="match status" value="1"/>
</dbReference>
<dbReference type="EMBL" id="AJWJ01000465">
    <property type="protein sequence ID" value="KAF2070635.1"/>
    <property type="molecule type" value="Genomic_DNA"/>
</dbReference>
<proteinExistence type="predicted"/>
<dbReference type="Proteomes" id="UP000695562">
    <property type="component" value="Unassembled WGS sequence"/>
</dbReference>
<dbReference type="GO" id="GO:0032465">
    <property type="term" value="P:regulation of cytokinesis"/>
    <property type="evidence" value="ECO:0007669"/>
    <property type="project" value="TreeGrafter"/>
</dbReference>
<accession>A0A8J4UX94</accession>
<name>A0A8J4UX94_9MYCE</name>